<feature type="domain" description="ABC-2 type transporter transmembrane" evidence="8">
    <location>
        <begin position="38"/>
        <end position="117"/>
    </location>
</feature>
<dbReference type="InterPro" id="IPR013525">
    <property type="entry name" value="ABC2_TM"/>
</dbReference>
<evidence type="ECO:0000256" key="2">
    <source>
        <dbReference type="ARBA" id="ARBA00005814"/>
    </source>
</evidence>
<dbReference type="GO" id="GO:0016020">
    <property type="term" value="C:membrane"/>
    <property type="evidence" value="ECO:0007669"/>
    <property type="project" value="UniProtKB-SubCell"/>
</dbReference>
<evidence type="ECO:0000256" key="7">
    <source>
        <dbReference type="SAM" id="Phobius"/>
    </source>
</evidence>
<accession>A0AA88DGH1</accession>
<evidence type="ECO:0000256" key="3">
    <source>
        <dbReference type="ARBA" id="ARBA00022448"/>
    </source>
</evidence>
<keyword evidence="6 7" id="KW-0472">Membrane</keyword>
<evidence type="ECO:0000256" key="1">
    <source>
        <dbReference type="ARBA" id="ARBA00004141"/>
    </source>
</evidence>
<keyword evidence="5 7" id="KW-1133">Transmembrane helix</keyword>
<keyword evidence="3" id="KW-0813">Transport</keyword>
<dbReference type="InterPro" id="IPR052215">
    <property type="entry name" value="Plant_ABCG"/>
</dbReference>
<dbReference type="Pfam" id="PF01061">
    <property type="entry name" value="ABC2_membrane"/>
    <property type="match status" value="1"/>
</dbReference>
<keyword evidence="4 7" id="KW-0812">Transmembrane</keyword>
<dbReference type="PANTHER" id="PTHR48042:SF8">
    <property type="entry name" value="ABC-2 TYPE TRANSPORTER TRANSMEMBRANE DOMAIN-CONTAINING PROTEIN"/>
    <property type="match status" value="1"/>
</dbReference>
<comment type="subcellular location">
    <subcellularLocation>
        <location evidence="1">Membrane</location>
        <topology evidence="1">Multi-pass membrane protein</topology>
    </subcellularLocation>
</comment>
<evidence type="ECO:0000313" key="10">
    <source>
        <dbReference type="Proteomes" id="UP001187192"/>
    </source>
</evidence>
<feature type="transmembrane region" description="Helical" evidence="7">
    <location>
        <begin position="93"/>
        <end position="110"/>
    </location>
</feature>
<reference evidence="9" key="1">
    <citation type="submission" date="2023-07" db="EMBL/GenBank/DDBJ databases">
        <title>draft genome sequence of fig (Ficus carica).</title>
        <authorList>
            <person name="Takahashi T."/>
            <person name="Nishimura K."/>
        </authorList>
    </citation>
    <scope>NUCLEOTIDE SEQUENCE</scope>
</reference>
<comment type="caution">
    <text evidence="9">The sequence shown here is derived from an EMBL/GenBank/DDBJ whole genome shotgun (WGS) entry which is preliminary data.</text>
</comment>
<evidence type="ECO:0000313" key="9">
    <source>
        <dbReference type="EMBL" id="GMN54687.1"/>
    </source>
</evidence>
<dbReference type="AlphaFoldDB" id="A0AA88DGH1"/>
<organism evidence="9 10">
    <name type="scientific">Ficus carica</name>
    <name type="common">Common fig</name>
    <dbReference type="NCBI Taxonomy" id="3494"/>
    <lineage>
        <taxon>Eukaryota</taxon>
        <taxon>Viridiplantae</taxon>
        <taxon>Streptophyta</taxon>
        <taxon>Embryophyta</taxon>
        <taxon>Tracheophyta</taxon>
        <taxon>Spermatophyta</taxon>
        <taxon>Magnoliopsida</taxon>
        <taxon>eudicotyledons</taxon>
        <taxon>Gunneridae</taxon>
        <taxon>Pentapetalae</taxon>
        <taxon>rosids</taxon>
        <taxon>fabids</taxon>
        <taxon>Rosales</taxon>
        <taxon>Moraceae</taxon>
        <taxon>Ficeae</taxon>
        <taxon>Ficus</taxon>
    </lineage>
</organism>
<evidence type="ECO:0000256" key="4">
    <source>
        <dbReference type="ARBA" id="ARBA00022692"/>
    </source>
</evidence>
<dbReference type="GO" id="GO:0140359">
    <property type="term" value="F:ABC-type transporter activity"/>
    <property type="evidence" value="ECO:0007669"/>
    <property type="project" value="InterPro"/>
</dbReference>
<protein>
    <recommendedName>
        <fullName evidence="8">ABC-2 type transporter transmembrane domain-containing protein</fullName>
    </recommendedName>
</protein>
<evidence type="ECO:0000259" key="8">
    <source>
        <dbReference type="Pfam" id="PF01061"/>
    </source>
</evidence>
<name>A0AA88DGH1_FICCA</name>
<comment type="similarity">
    <text evidence="2">Belongs to the ABC transporter superfamily. ABCG family. Eye pigment precursor importer (TC 3.A.1.204) subfamily.</text>
</comment>
<evidence type="ECO:0000256" key="5">
    <source>
        <dbReference type="ARBA" id="ARBA00022989"/>
    </source>
</evidence>
<evidence type="ECO:0000256" key="6">
    <source>
        <dbReference type="ARBA" id="ARBA00023136"/>
    </source>
</evidence>
<dbReference type="EMBL" id="BTGU01000053">
    <property type="protein sequence ID" value="GMN54687.1"/>
    <property type="molecule type" value="Genomic_DNA"/>
</dbReference>
<dbReference type="PANTHER" id="PTHR48042">
    <property type="entry name" value="ABC TRANSPORTER G FAMILY MEMBER 11"/>
    <property type="match status" value="1"/>
</dbReference>
<dbReference type="Proteomes" id="UP001187192">
    <property type="component" value="Unassembled WGS sequence"/>
</dbReference>
<gene>
    <name evidence="9" type="ORF">TIFTF001_023812</name>
</gene>
<keyword evidence="10" id="KW-1185">Reference proteome</keyword>
<sequence>MYKSSEYAAVARNEIQQITSTEEVISLSNKSNVGWVKQLRTLTNRSFVNMTRDLGYYWLRMLFYLAVAVSTGSMYLGINTSYLAITARAKCQAFVYGFMICLSVGGLPSFKEELKVTRTRKFH</sequence>
<proteinExistence type="inferred from homology"/>
<feature type="transmembrane region" description="Helical" evidence="7">
    <location>
        <begin position="57"/>
        <end position="78"/>
    </location>
</feature>